<feature type="transmembrane region" description="Helical" evidence="1">
    <location>
        <begin position="12"/>
        <end position="33"/>
    </location>
</feature>
<evidence type="ECO:0000256" key="1">
    <source>
        <dbReference type="SAM" id="Phobius"/>
    </source>
</evidence>
<name>A0A090VD47_9FLAO</name>
<keyword evidence="1" id="KW-1133">Transmembrane helix</keyword>
<comment type="caution">
    <text evidence="2">The sequence shown here is derived from an EMBL/GenBank/DDBJ whole genome shotgun (WGS) entry which is preliminary data.</text>
</comment>
<keyword evidence="1" id="KW-0472">Membrane</keyword>
<evidence type="ECO:0000313" key="3">
    <source>
        <dbReference type="Proteomes" id="UP000029644"/>
    </source>
</evidence>
<dbReference type="Proteomes" id="UP000029644">
    <property type="component" value="Unassembled WGS sequence"/>
</dbReference>
<organism evidence="2 3">
    <name type="scientific">Algibacter lectus</name>
    <dbReference type="NCBI Taxonomy" id="221126"/>
    <lineage>
        <taxon>Bacteria</taxon>
        <taxon>Pseudomonadati</taxon>
        <taxon>Bacteroidota</taxon>
        <taxon>Flavobacteriia</taxon>
        <taxon>Flavobacteriales</taxon>
        <taxon>Flavobacteriaceae</taxon>
        <taxon>Algibacter</taxon>
    </lineage>
</organism>
<accession>A0A090VD47</accession>
<proteinExistence type="predicted"/>
<protein>
    <submittedName>
        <fullName evidence="2">Uncharacterized protein</fullName>
    </submittedName>
</protein>
<reference evidence="2 3" key="1">
    <citation type="journal article" date="2014" name="Genome Announc.">
        <title>Draft Genome Sequences of Marine Flavobacterium Algibacter lectus Strains SS8 and NR4.</title>
        <authorList>
            <person name="Takatani N."/>
            <person name="Nakanishi M."/>
            <person name="Meirelles P."/>
            <person name="Mino S."/>
            <person name="Suda W."/>
            <person name="Oshima K."/>
            <person name="Hattori M."/>
            <person name="Ohkuma M."/>
            <person name="Hosokawa M."/>
            <person name="Miyashita K."/>
            <person name="Thompson F.L."/>
            <person name="Niwa A."/>
            <person name="Sawabe T."/>
            <person name="Sawabe T."/>
        </authorList>
    </citation>
    <scope>NUCLEOTIDE SEQUENCE [LARGE SCALE GENOMIC DNA]</scope>
    <source>
        <strain evidence="2 3">JCM 19300</strain>
    </source>
</reference>
<keyword evidence="1" id="KW-0812">Transmembrane</keyword>
<sequence length="44" mass="4661">MGATRKGSGYSLQVLVRAITIAHTVGFSLLSLAQANPPTKTYIK</sequence>
<evidence type="ECO:0000313" key="2">
    <source>
        <dbReference type="EMBL" id="GAL61319.1"/>
    </source>
</evidence>
<gene>
    <name evidence="2" type="ORF">JCM19300_4265</name>
</gene>
<dbReference type="EMBL" id="BBNQ01000002">
    <property type="protein sequence ID" value="GAL61319.1"/>
    <property type="molecule type" value="Genomic_DNA"/>
</dbReference>
<dbReference type="AlphaFoldDB" id="A0A090VD47"/>